<evidence type="ECO:0000313" key="2">
    <source>
        <dbReference type="EMBL" id="KKM77443.1"/>
    </source>
</evidence>
<comment type="caution">
    <text evidence="2">The sequence shown here is derived from an EMBL/GenBank/DDBJ whole genome shotgun (WGS) entry which is preliminary data.</text>
</comment>
<protein>
    <submittedName>
        <fullName evidence="2">Uncharacterized protein</fullName>
    </submittedName>
</protein>
<organism evidence="2">
    <name type="scientific">marine sediment metagenome</name>
    <dbReference type="NCBI Taxonomy" id="412755"/>
    <lineage>
        <taxon>unclassified sequences</taxon>
        <taxon>metagenomes</taxon>
        <taxon>ecological metagenomes</taxon>
    </lineage>
</organism>
<reference evidence="2" key="1">
    <citation type="journal article" date="2015" name="Nature">
        <title>Complex archaea that bridge the gap between prokaryotes and eukaryotes.</title>
        <authorList>
            <person name="Spang A."/>
            <person name="Saw J.H."/>
            <person name="Jorgensen S.L."/>
            <person name="Zaremba-Niedzwiedzka K."/>
            <person name="Martijn J."/>
            <person name="Lind A.E."/>
            <person name="van Eijk R."/>
            <person name="Schleper C."/>
            <person name="Guy L."/>
            <person name="Ettema T.J."/>
        </authorList>
    </citation>
    <scope>NUCLEOTIDE SEQUENCE</scope>
</reference>
<proteinExistence type="predicted"/>
<gene>
    <name evidence="2" type="ORF">LCGC14_1369920</name>
</gene>
<feature type="region of interest" description="Disordered" evidence="1">
    <location>
        <begin position="50"/>
        <end position="76"/>
    </location>
</feature>
<accession>A0A0F9K623</accession>
<dbReference type="AlphaFoldDB" id="A0A0F9K623"/>
<evidence type="ECO:0000256" key="1">
    <source>
        <dbReference type="SAM" id="MobiDB-lite"/>
    </source>
</evidence>
<name>A0A0F9K623_9ZZZZ</name>
<sequence length="76" mass="8620">MKPWPKSDPDRLPSAPWWRASFGTTGYAWERTDGATVAFTTDDADMHKMRSWDREDGTEWPDAPANPDCPKHGASR</sequence>
<dbReference type="EMBL" id="LAZR01008641">
    <property type="protein sequence ID" value="KKM77443.1"/>
    <property type="molecule type" value="Genomic_DNA"/>
</dbReference>